<dbReference type="InterPro" id="IPR047347">
    <property type="entry name" value="YvaQ-like_sensor"/>
</dbReference>
<dbReference type="Pfam" id="PF12729">
    <property type="entry name" value="4HB_MCP_1"/>
    <property type="match status" value="1"/>
</dbReference>
<reference evidence="9 10" key="1">
    <citation type="submission" date="2019-01" db="EMBL/GenBank/DDBJ databases">
        <authorList>
            <person name="Chen W.-M."/>
        </authorList>
    </citation>
    <scope>NUCLEOTIDE SEQUENCE [LARGE SCALE GENOMIC DNA]</scope>
    <source>
        <strain evidence="9 10">KYPY4</strain>
    </source>
</reference>
<dbReference type="Pfam" id="PF00672">
    <property type="entry name" value="HAMP"/>
    <property type="match status" value="1"/>
</dbReference>
<dbReference type="CDD" id="cd06225">
    <property type="entry name" value="HAMP"/>
    <property type="match status" value="1"/>
</dbReference>
<evidence type="ECO:0000256" key="4">
    <source>
        <dbReference type="PROSITE-ProRule" id="PRU00284"/>
    </source>
</evidence>
<dbReference type="AlphaFoldDB" id="A0A437RAB5"/>
<dbReference type="OrthoDB" id="9806477at2"/>
<dbReference type="GO" id="GO:0005886">
    <property type="term" value="C:plasma membrane"/>
    <property type="evidence" value="ECO:0007669"/>
    <property type="project" value="TreeGrafter"/>
</dbReference>
<feature type="compositionally biased region" description="Polar residues" evidence="5">
    <location>
        <begin position="275"/>
        <end position="285"/>
    </location>
</feature>
<feature type="transmembrane region" description="Helical" evidence="6">
    <location>
        <begin position="191"/>
        <end position="212"/>
    </location>
</feature>
<dbReference type="EMBL" id="SACR01000006">
    <property type="protein sequence ID" value="RVU43721.1"/>
    <property type="molecule type" value="Genomic_DNA"/>
</dbReference>
<dbReference type="PROSITE" id="PS50885">
    <property type="entry name" value="HAMP"/>
    <property type="match status" value="1"/>
</dbReference>
<dbReference type="GO" id="GO:0007165">
    <property type="term" value="P:signal transduction"/>
    <property type="evidence" value="ECO:0007669"/>
    <property type="project" value="UniProtKB-KW"/>
</dbReference>
<dbReference type="GO" id="GO:0006935">
    <property type="term" value="P:chemotaxis"/>
    <property type="evidence" value="ECO:0007669"/>
    <property type="project" value="TreeGrafter"/>
</dbReference>
<comment type="subcellular location">
    <subcellularLocation>
        <location evidence="1">Membrane</location>
    </subcellularLocation>
</comment>
<feature type="domain" description="Methyl-accepting transducer" evidence="7">
    <location>
        <begin position="269"/>
        <end position="498"/>
    </location>
</feature>
<dbReference type="PROSITE" id="PS50111">
    <property type="entry name" value="CHEMOTAXIS_TRANSDUC_2"/>
    <property type="match status" value="1"/>
</dbReference>
<evidence type="ECO:0000256" key="1">
    <source>
        <dbReference type="ARBA" id="ARBA00004370"/>
    </source>
</evidence>
<comment type="caution">
    <text evidence="9">The sequence shown here is derived from an EMBL/GenBank/DDBJ whole genome shotgun (WGS) entry which is preliminary data.</text>
</comment>
<dbReference type="SMART" id="SM00283">
    <property type="entry name" value="MA"/>
    <property type="match status" value="1"/>
</dbReference>
<gene>
    <name evidence="9" type="ORF">EOE66_18770</name>
</gene>
<dbReference type="CDD" id="cd11386">
    <property type="entry name" value="MCP_signal"/>
    <property type="match status" value="1"/>
</dbReference>
<evidence type="ECO:0000259" key="8">
    <source>
        <dbReference type="PROSITE" id="PS50885"/>
    </source>
</evidence>
<dbReference type="PANTHER" id="PTHR43531">
    <property type="entry name" value="PROTEIN ICFG"/>
    <property type="match status" value="1"/>
</dbReference>
<organism evidence="9 10">
    <name type="scientific">Rubrivivax rivuli</name>
    <dbReference type="NCBI Taxonomy" id="1862385"/>
    <lineage>
        <taxon>Bacteria</taxon>
        <taxon>Pseudomonadati</taxon>
        <taxon>Pseudomonadota</taxon>
        <taxon>Betaproteobacteria</taxon>
        <taxon>Burkholderiales</taxon>
        <taxon>Sphaerotilaceae</taxon>
        <taxon>Rubrivivax</taxon>
    </lineage>
</organism>
<name>A0A437RAB5_9BURK</name>
<proteinExistence type="inferred from homology"/>
<keyword evidence="6" id="KW-1133">Transmembrane helix</keyword>
<keyword evidence="2" id="KW-0488">Methylation</keyword>
<keyword evidence="6" id="KW-0472">Membrane</keyword>
<sequence length="516" mass="54646">MQFHSLGLSGRLYAIVALVLTALASVLVFAWLKLGAVAEAASDTAEVRVPQLGRIAAIELNITRVSLQVRHAMLSRSPEELAATLADIGEKRRQIEQLMADYERAITTGKGRKLFRQLEPAIAGFWQTGGANLKLVQDGQRAEAFAFLVEKTIPARNLVLQQAEAMVQYQRGMLEDELAGVSREGAATLRVLAVLVAAAMVGLTLFAWRFVALLQRRLAASRAVADRVRDGDLTQPVLDTARDEFSPLLNALQQMQDSLAHVVGTVRQSADGVATASTEISTGNHDLSRRTEQQASSLQQTAASMEQLGGTVRQNADNARQANQLAQGASRVALEGGQVVAEVVGTMKGIHDSSHRIADIIGTIDGIAFQTNILALNAAVEAARAGDQGRGFAVVAGEVRTLAQRSAEAAREIKGLITASVEQVAHGNTLAERAGGTMDQVVAAIQRVTDIMGEISAASTEQSSGVNQVGAAVTQMDQVTQQNAALVEQSAAAAESLKQQATQLVQAVAVFKLGRA</sequence>
<dbReference type="InterPro" id="IPR024478">
    <property type="entry name" value="HlyB_4HB_MCP"/>
</dbReference>
<dbReference type="FunFam" id="1.10.287.950:FF:000001">
    <property type="entry name" value="Methyl-accepting chemotaxis sensory transducer"/>
    <property type="match status" value="1"/>
</dbReference>
<dbReference type="RefSeq" id="WP_128230279.1">
    <property type="nucleotide sequence ID" value="NZ_SACR01000006.1"/>
</dbReference>
<dbReference type="GO" id="GO:0004888">
    <property type="term" value="F:transmembrane signaling receptor activity"/>
    <property type="evidence" value="ECO:0007669"/>
    <property type="project" value="TreeGrafter"/>
</dbReference>
<protein>
    <submittedName>
        <fullName evidence="9">HAMP domain-containing protein</fullName>
    </submittedName>
</protein>
<dbReference type="InterPro" id="IPR003660">
    <property type="entry name" value="HAMP_dom"/>
</dbReference>
<dbReference type="InterPro" id="IPR051310">
    <property type="entry name" value="MCP_chemotaxis"/>
</dbReference>
<dbReference type="InterPro" id="IPR004089">
    <property type="entry name" value="MCPsignal_dom"/>
</dbReference>
<evidence type="ECO:0000313" key="10">
    <source>
        <dbReference type="Proteomes" id="UP000285575"/>
    </source>
</evidence>
<feature type="transmembrane region" description="Helical" evidence="6">
    <location>
        <begin position="12"/>
        <end position="32"/>
    </location>
</feature>
<keyword evidence="10" id="KW-1185">Reference proteome</keyword>
<dbReference type="SUPFAM" id="SSF58104">
    <property type="entry name" value="Methyl-accepting chemotaxis protein (MCP) signaling domain"/>
    <property type="match status" value="1"/>
</dbReference>
<evidence type="ECO:0000256" key="5">
    <source>
        <dbReference type="SAM" id="MobiDB-lite"/>
    </source>
</evidence>
<evidence type="ECO:0000256" key="2">
    <source>
        <dbReference type="ARBA" id="ARBA00022481"/>
    </source>
</evidence>
<dbReference type="Gene3D" id="1.10.287.950">
    <property type="entry name" value="Methyl-accepting chemotaxis protein"/>
    <property type="match status" value="1"/>
</dbReference>
<dbReference type="CDD" id="cd19411">
    <property type="entry name" value="MCP2201-like_sensor"/>
    <property type="match status" value="1"/>
</dbReference>
<evidence type="ECO:0000259" key="7">
    <source>
        <dbReference type="PROSITE" id="PS50111"/>
    </source>
</evidence>
<evidence type="ECO:0000256" key="3">
    <source>
        <dbReference type="ARBA" id="ARBA00029447"/>
    </source>
</evidence>
<keyword evidence="4" id="KW-0807">Transducer</keyword>
<accession>A0A437RAB5</accession>
<feature type="region of interest" description="Disordered" evidence="5">
    <location>
        <begin position="274"/>
        <end position="295"/>
    </location>
</feature>
<evidence type="ECO:0000313" key="9">
    <source>
        <dbReference type="EMBL" id="RVU43721.1"/>
    </source>
</evidence>
<keyword evidence="6" id="KW-0812">Transmembrane</keyword>
<dbReference type="Pfam" id="PF00015">
    <property type="entry name" value="MCPsignal"/>
    <property type="match status" value="1"/>
</dbReference>
<dbReference type="SMART" id="SM00304">
    <property type="entry name" value="HAMP"/>
    <property type="match status" value="1"/>
</dbReference>
<dbReference type="PANTHER" id="PTHR43531:SF14">
    <property type="entry name" value="METHYL-ACCEPTING CHEMOTAXIS PROTEIN I-RELATED"/>
    <property type="match status" value="1"/>
</dbReference>
<comment type="similarity">
    <text evidence="3">Belongs to the methyl-accepting chemotaxis (MCP) protein family.</text>
</comment>
<evidence type="ECO:0000256" key="6">
    <source>
        <dbReference type="SAM" id="Phobius"/>
    </source>
</evidence>
<dbReference type="Proteomes" id="UP000285575">
    <property type="component" value="Unassembled WGS sequence"/>
</dbReference>
<feature type="domain" description="HAMP" evidence="8">
    <location>
        <begin position="212"/>
        <end position="264"/>
    </location>
</feature>